<feature type="signal peptide" evidence="1">
    <location>
        <begin position="1"/>
        <end position="18"/>
    </location>
</feature>
<evidence type="ECO:0000313" key="3">
    <source>
        <dbReference type="EMBL" id="GGA67440.1"/>
    </source>
</evidence>
<dbReference type="InterPro" id="IPR038765">
    <property type="entry name" value="Papain-like_cys_pep_sf"/>
</dbReference>
<organism evidence="3 4">
    <name type="scientific">Arenimonas soli</name>
    <dbReference type="NCBI Taxonomy" id="2269504"/>
    <lineage>
        <taxon>Bacteria</taxon>
        <taxon>Pseudomonadati</taxon>
        <taxon>Pseudomonadota</taxon>
        <taxon>Gammaproteobacteria</taxon>
        <taxon>Lysobacterales</taxon>
        <taxon>Lysobacteraceae</taxon>
        <taxon>Arenimonas</taxon>
    </lineage>
</organism>
<evidence type="ECO:0000259" key="2">
    <source>
        <dbReference type="Pfam" id="PF12969"/>
    </source>
</evidence>
<dbReference type="Gene3D" id="3.10.620.30">
    <property type="match status" value="1"/>
</dbReference>
<name>A0ABQ1HB09_9GAMM</name>
<keyword evidence="4" id="KW-1185">Reference proteome</keyword>
<comment type="caution">
    <text evidence="3">The sequence shown here is derived from an EMBL/GenBank/DDBJ whole genome shotgun (WGS) entry which is preliminary data.</text>
</comment>
<proteinExistence type="predicted"/>
<evidence type="ECO:0000313" key="4">
    <source>
        <dbReference type="Proteomes" id="UP000623419"/>
    </source>
</evidence>
<dbReference type="SUPFAM" id="SSF54001">
    <property type="entry name" value="Cysteine proteinases"/>
    <property type="match status" value="1"/>
</dbReference>
<reference evidence="4" key="1">
    <citation type="journal article" date="2019" name="Int. J. Syst. Evol. Microbiol.">
        <title>The Global Catalogue of Microorganisms (GCM) 10K type strain sequencing project: providing services to taxonomists for standard genome sequencing and annotation.</title>
        <authorList>
            <consortium name="The Broad Institute Genomics Platform"/>
            <consortium name="The Broad Institute Genome Sequencing Center for Infectious Disease"/>
            <person name="Wu L."/>
            <person name="Ma J."/>
        </authorList>
    </citation>
    <scope>NUCLEOTIDE SEQUENCE [LARGE SCALE GENOMIC DNA]</scope>
    <source>
        <strain evidence="4">CGMCC 1.15905</strain>
    </source>
</reference>
<dbReference type="Gene3D" id="2.60.40.3140">
    <property type="match status" value="1"/>
</dbReference>
<feature type="chain" id="PRO_5046223493" description="DUF3857 domain-containing protein" evidence="1">
    <location>
        <begin position="19"/>
        <end position="677"/>
    </location>
</feature>
<sequence length="677" mass="75855">MRALLIALLLLASAPAWSTQGSGTTEHQRGEFRFHTGPAPGFVQARDVPEAWPDAPDEEPWRTWLVDHQVDLRDGRYALYEDLAYQPLSTELVGEAARLDVNFSPDFQRLVLHRVALRRDGRWLDRLDPAKVSLVRREKRFEQDLADGTIAALLVLEDVQVGDVVRVTYTVEGSNPVMAGSLAEGFTLAWNAPSLVRAGRAVFDRDAEVALRWRGEPRPLKRGRDGGSQVVSFEYRNIPAVLNPGDIPSWFNPYPRLQLARERSWADVVAWALPLYPNSPALPAELEQRLAAWQSLPPLARAGAALQLMQEDVRYFGIEMGDNTHRPQPPDVVWARRYGDCKDKTYLLVQMLRRMGLEAEPALVSTRLGRALADELPAASAFNHVIVRLRHEGKSYWLDPTLTGQRGDIGGRDLHDYGLALPVVAGADALVPVQAPEGVRNEVVVVEHFVPDQDGKAVELRVQTTYRGDRADDVRRSLQARRPEQVARNSIDYHRKRFGELTVVDPLSVTEDEAENILVVHERYRLEDPLEPSGRTRTLAAYAEGLTSGTSLPDRVERDAPIGLPRPATLRHEILVDLPEGWVLENLPGKKAIQGGPTSYTRQLDLDNRRARLVHELQLASDHVPAGQASEYVRGLREMREAMGLKLQLGAPTELRDSNRDRRLKALLRGALEDKEE</sequence>
<keyword evidence="1" id="KW-0732">Signal</keyword>
<gene>
    <name evidence="3" type="ORF">GCM10011521_01950</name>
</gene>
<dbReference type="Proteomes" id="UP000623419">
    <property type="component" value="Unassembled WGS sequence"/>
</dbReference>
<evidence type="ECO:0000256" key="1">
    <source>
        <dbReference type="SAM" id="SignalP"/>
    </source>
</evidence>
<dbReference type="RefSeq" id="WP_188660136.1">
    <property type="nucleotide sequence ID" value="NZ_BMKC01000001.1"/>
</dbReference>
<protein>
    <recommendedName>
        <fullName evidence="2">DUF3857 domain-containing protein</fullName>
    </recommendedName>
</protein>
<dbReference type="EMBL" id="BMKC01000001">
    <property type="protein sequence ID" value="GGA67440.1"/>
    <property type="molecule type" value="Genomic_DNA"/>
</dbReference>
<feature type="domain" description="DUF3857" evidence="2">
    <location>
        <begin position="74"/>
        <end position="241"/>
    </location>
</feature>
<accession>A0ABQ1HB09</accession>
<dbReference type="InterPro" id="IPR024618">
    <property type="entry name" value="DUF3857"/>
</dbReference>
<dbReference type="Pfam" id="PF12969">
    <property type="entry name" value="DUF3857"/>
    <property type="match status" value="1"/>
</dbReference>